<feature type="domain" description="Plant heme peroxidase family profile" evidence="18">
    <location>
        <begin position="413"/>
        <end position="611"/>
    </location>
</feature>
<dbReference type="EMBL" id="CP136892">
    <property type="protein sequence ID" value="WOL02347.1"/>
    <property type="molecule type" value="Genomic_DNA"/>
</dbReference>
<evidence type="ECO:0000256" key="5">
    <source>
        <dbReference type="ARBA" id="ARBA00022528"/>
    </source>
</evidence>
<dbReference type="PRINTS" id="PR00458">
    <property type="entry name" value="PEROXIDASE"/>
</dbReference>
<comment type="catalytic activity">
    <reaction evidence="16">
        <text>L-ascorbate + H2O2 = L-dehydroascorbate + 2 H2O</text>
        <dbReference type="Rhea" id="RHEA:22996"/>
        <dbReference type="ChEBI" id="CHEBI:15377"/>
        <dbReference type="ChEBI" id="CHEBI:16240"/>
        <dbReference type="ChEBI" id="CHEBI:38290"/>
        <dbReference type="ChEBI" id="CHEBI:58539"/>
        <dbReference type="EC" id="1.11.1.11"/>
    </reaction>
</comment>
<evidence type="ECO:0000256" key="16">
    <source>
        <dbReference type="ARBA" id="ARBA00047994"/>
    </source>
</evidence>
<dbReference type="InterPro" id="IPR002016">
    <property type="entry name" value="Haem_peroxidase"/>
</dbReference>
<evidence type="ECO:0000256" key="6">
    <source>
        <dbReference type="ARBA" id="ARBA00022559"/>
    </source>
</evidence>
<dbReference type="GO" id="GO:0000302">
    <property type="term" value="P:response to reactive oxygen species"/>
    <property type="evidence" value="ECO:0007669"/>
    <property type="project" value="TreeGrafter"/>
</dbReference>
<dbReference type="PROSITE" id="PS50873">
    <property type="entry name" value="PEROXIDASE_4"/>
    <property type="match status" value="1"/>
</dbReference>
<dbReference type="PANTHER" id="PTHR31356">
    <property type="entry name" value="THYLAKOID LUMENAL 29 KDA PROTEIN, CHLOROPLASTIC-RELATED"/>
    <property type="match status" value="1"/>
</dbReference>
<dbReference type="InterPro" id="IPR010255">
    <property type="entry name" value="Haem_peroxidase_sf"/>
</dbReference>
<dbReference type="Gene3D" id="1.10.520.10">
    <property type="match status" value="1"/>
</dbReference>
<evidence type="ECO:0000256" key="1">
    <source>
        <dbReference type="ARBA" id="ARBA00001970"/>
    </source>
</evidence>
<sequence>MNPFPPPAPSAPSDSPPTDCEDEKSFLQHVCDSDDVDHDRPPSPLRSRDINLLAQGSRAACPKVKRTRVAPTNEEESYSARVEPASTFFIGTEGSCASANKEDVDPNHMGIKGCAAAAKNDALKEAPPPLELEVEAITREHNKAGEMAPASLSMASILKPLIDLNMPAPEDSESLHHQLTLGPMPVASRSEPLIDLNMPPPEHDMERDTAVHCRRLKHCLRRRHARQRSRERRDCTREEAAKHIEFAHWSMAQQLSASSSAALLPAASKPAAPRPSAALLFLPSHHHRFCRSFPSSCSLRPIPSLRPVSSSRRPAIGSRRATSIVCAASDSQQLISAREDIKELLRTTFCHPILVRLGWHDAGTFDKNIEDWPKCGGANGSLRFEIELKHAANAGLVNALKLLQPIKDKYSGITYADLFQLASATAIEEAGGPKIPMKYGRVDVSGPEQCPDEGRLPDAGPPSPAGHLRNVFYRMGLDDKDIVALSGAHTLGRSRPERSGWGKGETKYTKDGPGAPGGQSWTVKWLKFDNSYFKDIKERKDEDLLVLPTDAALFEDAHFKVYAEKYAEDQNAFFKDYAVAHAKLSNLGAKFVPPEGITIDNDTKNTAPELSVAAKKE</sequence>
<comment type="subcellular location">
    <subcellularLocation>
        <location evidence="2">Plastid</location>
        <location evidence="2">Chloroplast</location>
    </subcellularLocation>
</comment>
<keyword evidence="12" id="KW-0630">Potassium</keyword>
<evidence type="ECO:0000313" key="19">
    <source>
        <dbReference type="EMBL" id="WOL02347.1"/>
    </source>
</evidence>
<keyword evidence="6 19" id="KW-0575">Peroxidase</keyword>
<comment type="cofactor">
    <cofactor evidence="1">
        <name>heme b</name>
        <dbReference type="ChEBI" id="CHEBI:60344"/>
    </cofactor>
</comment>
<gene>
    <name evidence="19" type="ORF">Cni_G11066</name>
</gene>
<evidence type="ECO:0000256" key="3">
    <source>
        <dbReference type="ARBA" id="ARBA00006873"/>
    </source>
</evidence>
<evidence type="ECO:0000256" key="4">
    <source>
        <dbReference type="ARBA" id="ARBA00012940"/>
    </source>
</evidence>
<keyword evidence="9" id="KW-0479">Metal-binding</keyword>
<dbReference type="EC" id="1.11.1.11" evidence="4"/>
<keyword evidence="14" id="KW-0408">Iron</keyword>
<dbReference type="Proteomes" id="UP001327560">
    <property type="component" value="Chromosome 3"/>
</dbReference>
<evidence type="ECO:0000256" key="9">
    <source>
        <dbReference type="ARBA" id="ARBA00022723"/>
    </source>
</evidence>
<dbReference type="GO" id="GO:0034599">
    <property type="term" value="P:cellular response to oxidative stress"/>
    <property type="evidence" value="ECO:0007669"/>
    <property type="project" value="InterPro"/>
</dbReference>
<dbReference type="InterPro" id="IPR019793">
    <property type="entry name" value="Peroxidases_heam-ligand_BS"/>
</dbReference>
<proteinExistence type="inferred from homology"/>
<evidence type="ECO:0000256" key="12">
    <source>
        <dbReference type="ARBA" id="ARBA00022958"/>
    </source>
</evidence>
<evidence type="ECO:0000256" key="2">
    <source>
        <dbReference type="ARBA" id="ARBA00004229"/>
    </source>
</evidence>
<dbReference type="InterPro" id="IPR044831">
    <property type="entry name" value="Ccp1-like"/>
</dbReference>
<dbReference type="SUPFAM" id="SSF48113">
    <property type="entry name" value="Heme-dependent peroxidases"/>
    <property type="match status" value="1"/>
</dbReference>
<keyword evidence="11" id="KW-0809">Transit peptide</keyword>
<feature type="region of interest" description="Disordered" evidence="17">
    <location>
        <begin position="493"/>
        <end position="516"/>
    </location>
</feature>
<evidence type="ECO:0000256" key="10">
    <source>
        <dbReference type="ARBA" id="ARBA00022837"/>
    </source>
</evidence>
<evidence type="ECO:0000256" key="14">
    <source>
        <dbReference type="ARBA" id="ARBA00023004"/>
    </source>
</evidence>
<name>A0AAQ3K5D1_9LILI</name>
<protein>
    <recommendedName>
        <fullName evidence="4">L-ascorbate peroxidase</fullName>
        <ecNumber evidence="4">1.11.1.11</ecNumber>
    </recommendedName>
</protein>
<feature type="region of interest" description="Disordered" evidence="17">
    <location>
        <begin position="1"/>
        <end position="23"/>
    </location>
</feature>
<evidence type="ECO:0000256" key="11">
    <source>
        <dbReference type="ARBA" id="ARBA00022946"/>
    </source>
</evidence>
<dbReference type="FunFam" id="1.10.520.10:FF:000007">
    <property type="entry name" value="L-ascorbate peroxidase S chloroplastic/mitochondrial"/>
    <property type="match status" value="1"/>
</dbReference>
<dbReference type="Pfam" id="PF00141">
    <property type="entry name" value="peroxidase"/>
    <property type="match status" value="1"/>
</dbReference>
<accession>A0AAQ3K5D1</accession>
<dbReference type="Gene3D" id="1.10.420.10">
    <property type="entry name" value="Peroxidase, domain 2"/>
    <property type="match status" value="1"/>
</dbReference>
<dbReference type="PROSITE" id="PS00435">
    <property type="entry name" value="PEROXIDASE_1"/>
    <property type="match status" value="1"/>
</dbReference>
<keyword evidence="7" id="KW-0349">Heme</keyword>
<evidence type="ECO:0000256" key="8">
    <source>
        <dbReference type="ARBA" id="ARBA00022640"/>
    </source>
</evidence>
<dbReference type="GO" id="GO:0046872">
    <property type="term" value="F:metal ion binding"/>
    <property type="evidence" value="ECO:0007669"/>
    <property type="project" value="UniProtKB-KW"/>
</dbReference>
<dbReference type="CDD" id="cd00691">
    <property type="entry name" value="ascorbate_peroxidase"/>
    <property type="match status" value="1"/>
</dbReference>
<dbReference type="AlphaFoldDB" id="A0AAQ3K5D1"/>
<feature type="compositionally biased region" description="Basic and acidic residues" evidence="17">
    <location>
        <begin position="494"/>
        <end position="510"/>
    </location>
</feature>
<dbReference type="InterPro" id="IPR002207">
    <property type="entry name" value="Peroxidase_I"/>
</dbReference>
<keyword evidence="15" id="KW-0376">Hydrogen peroxide</keyword>
<evidence type="ECO:0000256" key="13">
    <source>
        <dbReference type="ARBA" id="ARBA00023002"/>
    </source>
</evidence>
<keyword evidence="20" id="KW-1185">Reference proteome</keyword>
<dbReference type="GO" id="GO:0042744">
    <property type="term" value="P:hydrogen peroxide catabolic process"/>
    <property type="evidence" value="ECO:0007669"/>
    <property type="project" value="UniProtKB-KW"/>
</dbReference>
<keyword evidence="13" id="KW-0560">Oxidoreductase</keyword>
<keyword evidence="5" id="KW-0150">Chloroplast</keyword>
<organism evidence="19 20">
    <name type="scientific">Canna indica</name>
    <name type="common">Indian-shot</name>
    <dbReference type="NCBI Taxonomy" id="4628"/>
    <lineage>
        <taxon>Eukaryota</taxon>
        <taxon>Viridiplantae</taxon>
        <taxon>Streptophyta</taxon>
        <taxon>Embryophyta</taxon>
        <taxon>Tracheophyta</taxon>
        <taxon>Spermatophyta</taxon>
        <taxon>Magnoliopsida</taxon>
        <taxon>Liliopsida</taxon>
        <taxon>Zingiberales</taxon>
        <taxon>Cannaceae</taxon>
        <taxon>Canna</taxon>
    </lineage>
</organism>
<evidence type="ECO:0000313" key="20">
    <source>
        <dbReference type="Proteomes" id="UP001327560"/>
    </source>
</evidence>
<evidence type="ECO:0000256" key="15">
    <source>
        <dbReference type="ARBA" id="ARBA00023324"/>
    </source>
</evidence>
<evidence type="ECO:0000256" key="17">
    <source>
        <dbReference type="SAM" id="MobiDB-lite"/>
    </source>
</evidence>
<evidence type="ECO:0000259" key="18">
    <source>
        <dbReference type="PROSITE" id="PS50873"/>
    </source>
</evidence>
<keyword evidence="8" id="KW-0934">Plastid</keyword>
<dbReference type="PANTHER" id="PTHR31356:SF1">
    <property type="entry name" value="L-ASCORBATE PEROXIDASE S, CHLOROPLASTIC_MITOCHONDRIAL"/>
    <property type="match status" value="1"/>
</dbReference>
<dbReference type="GO" id="GO:0009507">
    <property type="term" value="C:chloroplast"/>
    <property type="evidence" value="ECO:0007669"/>
    <property type="project" value="UniProtKB-SubCell"/>
</dbReference>
<evidence type="ECO:0000256" key="7">
    <source>
        <dbReference type="ARBA" id="ARBA00022617"/>
    </source>
</evidence>
<dbReference type="GO" id="GO:0016688">
    <property type="term" value="F:L-ascorbate peroxidase activity"/>
    <property type="evidence" value="ECO:0007669"/>
    <property type="project" value="UniProtKB-EC"/>
</dbReference>
<keyword evidence="10" id="KW-0106">Calcium</keyword>
<dbReference type="PRINTS" id="PR00459">
    <property type="entry name" value="ASPEROXIDASE"/>
</dbReference>
<comment type="similarity">
    <text evidence="3">Belongs to the peroxidase family. Ascorbate peroxidase subfamily.</text>
</comment>
<dbReference type="FunFam" id="1.10.420.10:FF:000005">
    <property type="entry name" value="L-ascorbate peroxidase T, chloroplastic"/>
    <property type="match status" value="1"/>
</dbReference>
<reference evidence="19 20" key="1">
    <citation type="submission" date="2023-10" db="EMBL/GenBank/DDBJ databases">
        <title>Chromosome-scale genome assembly provides insights into flower coloration mechanisms of Canna indica.</title>
        <authorList>
            <person name="Li C."/>
        </authorList>
    </citation>
    <scope>NUCLEOTIDE SEQUENCE [LARGE SCALE GENOMIC DNA]</scope>
    <source>
        <tissue evidence="19">Flower</tissue>
    </source>
</reference>
<feature type="compositionally biased region" description="Pro residues" evidence="17">
    <location>
        <begin position="1"/>
        <end position="10"/>
    </location>
</feature>
<dbReference type="GO" id="GO:0020037">
    <property type="term" value="F:heme binding"/>
    <property type="evidence" value="ECO:0007669"/>
    <property type="project" value="InterPro"/>
</dbReference>